<gene>
    <name evidence="1" type="ORF">LCGC14_2760980</name>
</gene>
<evidence type="ECO:0000313" key="1">
    <source>
        <dbReference type="EMBL" id="KKK86664.1"/>
    </source>
</evidence>
<proteinExistence type="predicted"/>
<organism evidence="1">
    <name type="scientific">marine sediment metagenome</name>
    <dbReference type="NCBI Taxonomy" id="412755"/>
    <lineage>
        <taxon>unclassified sequences</taxon>
        <taxon>metagenomes</taxon>
        <taxon>ecological metagenomes</taxon>
    </lineage>
</organism>
<protein>
    <submittedName>
        <fullName evidence="1">Uncharacterized protein</fullName>
    </submittedName>
</protein>
<dbReference type="EMBL" id="LAZR01050744">
    <property type="protein sequence ID" value="KKK86664.1"/>
    <property type="molecule type" value="Genomic_DNA"/>
</dbReference>
<comment type="caution">
    <text evidence="1">The sequence shown here is derived from an EMBL/GenBank/DDBJ whole genome shotgun (WGS) entry which is preliminary data.</text>
</comment>
<reference evidence="1" key="1">
    <citation type="journal article" date="2015" name="Nature">
        <title>Complex archaea that bridge the gap between prokaryotes and eukaryotes.</title>
        <authorList>
            <person name="Spang A."/>
            <person name="Saw J.H."/>
            <person name="Jorgensen S.L."/>
            <person name="Zaremba-Niedzwiedzka K."/>
            <person name="Martijn J."/>
            <person name="Lind A.E."/>
            <person name="van Eijk R."/>
            <person name="Schleper C."/>
            <person name="Guy L."/>
            <person name="Ettema T.J."/>
        </authorList>
    </citation>
    <scope>NUCLEOTIDE SEQUENCE</scope>
</reference>
<dbReference type="AlphaFoldDB" id="A0A0F9B7K0"/>
<sequence>MALILAMEMTGEPLTTLKHTCGDTVQTLVADVTGFLAQVTKTRGTPQLVNVIACLITVETYSIRFAWGTAATQAGLGHVLSPGQSLKLTNHKQIIDFRFINQTNSENAVLQITPELAIP</sequence>
<name>A0A0F9B7K0_9ZZZZ</name>
<accession>A0A0F9B7K0</accession>